<dbReference type="InterPro" id="IPR003594">
    <property type="entry name" value="HATPase_dom"/>
</dbReference>
<protein>
    <recommendedName>
        <fullName evidence="4">histidine kinase</fullName>
        <ecNumber evidence="4">2.7.13.3</ecNumber>
    </recommendedName>
</protein>
<dbReference type="Gene3D" id="1.10.287.130">
    <property type="match status" value="1"/>
</dbReference>
<comment type="catalytic activity">
    <reaction evidence="1">
        <text>ATP + protein L-histidine = ADP + protein N-phospho-L-histidine.</text>
        <dbReference type="EC" id="2.7.13.3"/>
    </reaction>
</comment>
<feature type="transmembrane region" description="Helical" evidence="12">
    <location>
        <begin position="20"/>
        <end position="40"/>
    </location>
</feature>
<name>A0A4V2F572_9ACTN</name>
<dbReference type="CDD" id="cd06225">
    <property type="entry name" value="HAMP"/>
    <property type="match status" value="1"/>
</dbReference>
<dbReference type="CDD" id="cd00075">
    <property type="entry name" value="HATPase"/>
    <property type="match status" value="1"/>
</dbReference>
<dbReference type="PROSITE" id="PS50885">
    <property type="entry name" value="HAMP"/>
    <property type="match status" value="1"/>
</dbReference>
<dbReference type="Pfam" id="PF00512">
    <property type="entry name" value="HisKA"/>
    <property type="match status" value="1"/>
</dbReference>
<gene>
    <name evidence="15" type="ORF">EV189_1061</name>
</gene>
<dbReference type="SMART" id="SM00387">
    <property type="entry name" value="HATPase_c"/>
    <property type="match status" value="1"/>
</dbReference>
<dbReference type="FunFam" id="3.30.565.10:FF:000006">
    <property type="entry name" value="Sensor histidine kinase WalK"/>
    <property type="match status" value="1"/>
</dbReference>
<feature type="domain" description="HAMP" evidence="14">
    <location>
        <begin position="190"/>
        <end position="243"/>
    </location>
</feature>
<dbReference type="GO" id="GO:0005886">
    <property type="term" value="C:plasma membrane"/>
    <property type="evidence" value="ECO:0007669"/>
    <property type="project" value="UniProtKB-SubCell"/>
</dbReference>
<evidence type="ECO:0000259" key="14">
    <source>
        <dbReference type="PROSITE" id="PS50885"/>
    </source>
</evidence>
<keyword evidence="5" id="KW-0597">Phosphoprotein</keyword>
<dbReference type="FunFam" id="1.10.287.130:FF:000001">
    <property type="entry name" value="Two-component sensor histidine kinase"/>
    <property type="match status" value="1"/>
</dbReference>
<dbReference type="PANTHER" id="PTHR45436">
    <property type="entry name" value="SENSOR HISTIDINE KINASE YKOH"/>
    <property type="match status" value="1"/>
</dbReference>
<dbReference type="SMART" id="SM00304">
    <property type="entry name" value="HAMP"/>
    <property type="match status" value="1"/>
</dbReference>
<proteinExistence type="predicted"/>
<dbReference type="GO" id="GO:0000155">
    <property type="term" value="F:phosphorelay sensor kinase activity"/>
    <property type="evidence" value="ECO:0007669"/>
    <property type="project" value="InterPro"/>
</dbReference>
<evidence type="ECO:0000256" key="6">
    <source>
        <dbReference type="ARBA" id="ARBA00022679"/>
    </source>
</evidence>
<evidence type="ECO:0000256" key="3">
    <source>
        <dbReference type="ARBA" id="ARBA00004236"/>
    </source>
</evidence>
<dbReference type="AlphaFoldDB" id="A0A4V2F572"/>
<accession>A0A4V2F572</accession>
<keyword evidence="7 12" id="KW-0812">Transmembrane</keyword>
<dbReference type="PROSITE" id="PS50109">
    <property type="entry name" value="HIS_KIN"/>
    <property type="match status" value="1"/>
</dbReference>
<keyword evidence="9 12" id="KW-1133">Transmembrane helix</keyword>
<evidence type="ECO:0000313" key="16">
    <source>
        <dbReference type="Proteomes" id="UP000293638"/>
    </source>
</evidence>
<dbReference type="InterPro" id="IPR004358">
    <property type="entry name" value="Sig_transdc_His_kin-like_C"/>
</dbReference>
<keyword evidence="6" id="KW-0808">Transferase</keyword>
<evidence type="ECO:0000256" key="2">
    <source>
        <dbReference type="ARBA" id="ARBA00001968"/>
    </source>
</evidence>
<dbReference type="GO" id="GO:0005509">
    <property type="term" value="F:calcium ion binding"/>
    <property type="evidence" value="ECO:0007669"/>
    <property type="project" value="UniProtKB-ARBA"/>
</dbReference>
<dbReference type="InterPro" id="IPR050428">
    <property type="entry name" value="TCS_sensor_his_kinase"/>
</dbReference>
<dbReference type="SUPFAM" id="SSF55874">
    <property type="entry name" value="ATPase domain of HSP90 chaperone/DNA topoisomerase II/histidine kinase"/>
    <property type="match status" value="1"/>
</dbReference>
<evidence type="ECO:0000256" key="12">
    <source>
        <dbReference type="SAM" id="Phobius"/>
    </source>
</evidence>
<evidence type="ECO:0000256" key="7">
    <source>
        <dbReference type="ARBA" id="ARBA00022692"/>
    </source>
</evidence>
<dbReference type="Pfam" id="PF02518">
    <property type="entry name" value="HATPase_c"/>
    <property type="match status" value="1"/>
</dbReference>
<dbReference type="Pfam" id="PF00672">
    <property type="entry name" value="HAMP"/>
    <property type="match status" value="1"/>
</dbReference>
<dbReference type="EMBL" id="SGXD01000001">
    <property type="protein sequence ID" value="RZS91809.1"/>
    <property type="molecule type" value="Genomic_DNA"/>
</dbReference>
<evidence type="ECO:0000256" key="5">
    <source>
        <dbReference type="ARBA" id="ARBA00022553"/>
    </source>
</evidence>
<dbReference type="PANTHER" id="PTHR45436:SF5">
    <property type="entry name" value="SENSOR HISTIDINE KINASE TRCS"/>
    <property type="match status" value="1"/>
</dbReference>
<reference evidence="15 16" key="1">
    <citation type="submission" date="2019-02" db="EMBL/GenBank/DDBJ databases">
        <title>Genomic Encyclopedia of Type Strains, Phase IV (KMG-IV): sequencing the most valuable type-strain genomes for metagenomic binning, comparative biology and taxonomic classification.</title>
        <authorList>
            <person name="Goeker M."/>
        </authorList>
    </citation>
    <scope>NUCLEOTIDE SEQUENCE [LARGE SCALE GENOMIC DNA]</scope>
    <source>
        <strain evidence="15 16">DSM 45622</strain>
    </source>
</reference>
<keyword evidence="11 12" id="KW-0472">Membrane</keyword>
<evidence type="ECO:0000256" key="4">
    <source>
        <dbReference type="ARBA" id="ARBA00012438"/>
    </source>
</evidence>
<dbReference type="CDD" id="cd00082">
    <property type="entry name" value="HisKA"/>
    <property type="match status" value="1"/>
</dbReference>
<dbReference type="SUPFAM" id="SSF158472">
    <property type="entry name" value="HAMP domain-like"/>
    <property type="match status" value="1"/>
</dbReference>
<dbReference type="InterPro" id="IPR005467">
    <property type="entry name" value="His_kinase_dom"/>
</dbReference>
<keyword evidence="16" id="KW-1185">Reference proteome</keyword>
<dbReference type="Gene3D" id="3.30.565.10">
    <property type="entry name" value="Histidine kinase-like ATPase, C-terminal domain"/>
    <property type="match status" value="1"/>
</dbReference>
<comment type="caution">
    <text evidence="15">The sequence shown here is derived from an EMBL/GenBank/DDBJ whole genome shotgun (WGS) entry which is preliminary data.</text>
</comment>
<evidence type="ECO:0000256" key="10">
    <source>
        <dbReference type="ARBA" id="ARBA00023012"/>
    </source>
</evidence>
<dbReference type="SUPFAM" id="SSF47384">
    <property type="entry name" value="Homodimeric domain of signal transducing histidine kinase"/>
    <property type="match status" value="1"/>
</dbReference>
<dbReference type="InterPro" id="IPR036097">
    <property type="entry name" value="HisK_dim/P_sf"/>
</dbReference>
<feature type="domain" description="Histidine kinase" evidence="13">
    <location>
        <begin position="265"/>
        <end position="487"/>
    </location>
</feature>
<evidence type="ECO:0000256" key="11">
    <source>
        <dbReference type="ARBA" id="ARBA00023136"/>
    </source>
</evidence>
<comment type="subcellular location">
    <subcellularLocation>
        <location evidence="3">Cell membrane</location>
    </subcellularLocation>
</comment>
<dbReference type="PRINTS" id="PR00344">
    <property type="entry name" value="BCTRLSENSOR"/>
</dbReference>
<evidence type="ECO:0000256" key="1">
    <source>
        <dbReference type="ARBA" id="ARBA00000085"/>
    </source>
</evidence>
<evidence type="ECO:0000259" key="13">
    <source>
        <dbReference type="PROSITE" id="PS50109"/>
    </source>
</evidence>
<evidence type="ECO:0000256" key="8">
    <source>
        <dbReference type="ARBA" id="ARBA00022777"/>
    </source>
</evidence>
<dbReference type="InterPro" id="IPR003661">
    <property type="entry name" value="HisK_dim/P_dom"/>
</dbReference>
<evidence type="ECO:0000256" key="9">
    <source>
        <dbReference type="ARBA" id="ARBA00022989"/>
    </source>
</evidence>
<dbReference type="InterPro" id="IPR036890">
    <property type="entry name" value="HATPase_C_sf"/>
</dbReference>
<comment type="cofactor">
    <cofactor evidence="2">
        <name>a divalent metal cation</name>
        <dbReference type="ChEBI" id="CHEBI:60240"/>
    </cofactor>
</comment>
<keyword evidence="8 15" id="KW-0418">Kinase</keyword>
<dbReference type="InterPro" id="IPR003660">
    <property type="entry name" value="HAMP_dom"/>
</dbReference>
<dbReference type="EC" id="2.7.13.3" evidence="4"/>
<keyword evidence="10" id="KW-0902">Two-component regulatory system</keyword>
<sequence>MNRLRSFGARTPLRVRLVAAMLALVAVALVVTDVGAYVALRQSLVHRVDDQMTTLRESIVRSAYASALRDRDANGDLPSQYYVQVNGPRGENEGTLAPVYGQSSLPDLPSVTIQEASQRAAQPFTVGSHHGGPDWRCQIFLWQDQPGYSFTVAYSLADIDGTLSRLRLIELVVSSVLLLLLGITGYALVRSSLRPLGEIELAAESVAAGDFSRRVRERDARTEVGRLGRAFNAMVGQVEQAFRARAQSEAEARTSEERMRRFVGDASHELRTPLTSIRGFAELYRQGAVSEPQDVRRVFGRIEDESRRMTGLVEDLLLLARLDQQRPLEQRPVDLAVLASDAVMDASATQPEREIDLQRLDFGGPVAVVGDEGRLRQVLANLVRNALVHTPASAPVHIRVGAVGGSAVLEVADEGPGIDPADAPKVFERFFRTDSSRSRDTGAVQGSGYGLGLSIVAAIVSAHRGRVGLETSPGHGAEFRVELPLAPS</sequence>
<organism evidence="15 16">
    <name type="scientific">Motilibacter rhizosphaerae</name>
    <dbReference type="NCBI Taxonomy" id="598652"/>
    <lineage>
        <taxon>Bacteria</taxon>
        <taxon>Bacillati</taxon>
        <taxon>Actinomycetota</taxon>
        <taxon>Actinomycetes</taxon>
        <taxon>Motilibacterales</taxon>
        <taxon>Motilibacteraceae</taxon>
        <taxon>Motilibacter</taxon>
    </lineage>
</organism>
<dbReference type="Proteomes" id="UP000293638">
    <property type="component" value="Unassembled WGS sequence"/>
</dbReference>
<dbReference type="SMART" id="SM00388">
    <property type="entry name" value="HisKA"/>
    <property type="match status" value="1"/>
</dbReference>
<dbReference type="Gene3D" id="6.10.340.10">
    <property type="match status" value="1"/>
</dbReference>
<evidence type="ECO:0000313" key="15">
    <source>
        <dbReference type="EMBL" id="RZS91809.1"/>
    </source>
</evidence>